<dbReference type="RefSeq" id="WP_284376810.1">
    <property type="nucleotide sequence ID" value="NZ_BAABWP010000008.1"/>
</dbReference>
<proteinExistence type="predicted"/>
<accession>A0ABQ5VQC7</accession>
<reference evidence="1" key="2">
    <citation type="submission" date="2023-01" db="EMBL/GenBank/DDBJ databases">
        <title>Draft genome sequence of Sulfitobacter pacificus strain NBRC 109915.</title>
        <authorList>
            <person name="Sun Q."/>
            <person name="Mori K."/>
        </authorList>
    </citation>
    <scope>NUCLEOTIDE SEQUENCE</scope>
    <source>
        <strain evidence="1">NBRC 109915</strain>
    </source>
</reference>
<comment type="caution">
    <text evidence="1">The sequence shown here is derived from an EMBL/GenBank/DDBJ whole genome shotgun (WGS) entry which is preliminary data.</text>
</comment>
<dbReference type="Proteomes" id="UP001161388">
    <property type="component" value="Unassembled WGS sequence"/>
</dbReference>
<evidence type="ECO:0000313" key="2">
    <source>
        <dbReference type="Proteomes" id="UP001161388"/>
    </source>
</evidence>
<dbReference type="EMBL" id="BSNL01000024">
    <property type="protein sequence ID" value="GLQ29417.1"/>
    <property type="molecule type" value="Genomic_DNA"/>
</dbReference>
<sequence>MAPHDHAPPAEPDKTQPPLAALRYATPAELYAKMPHVSQLTLHRPTVTERAIEYLYRLRASTTPEEAVTYTAFATMPKMGVWWGYECLRLSGEDLSAQDRQMMELVANWTQYPDNENRYRAMKAALYAPVRTPATYLGLAVGWSGGSIAPNDPAGVPAHRGPKALNTAVLSCLAQSDLQSRPIRLARFIDQSEVLYHAS</sequence>
<evidence type="ECO:0000313" key="1">
    <source>
        <dbReference type="EMBL" id="GLQ29417.1"/>
    </source>
</evidence>
<reference evidence="1" key="1">
    <citation type="journal article" date="2014" name="Int. J. Syst. Evol. Microbiol.">
        <title>Complete genome of a new Firmicutes species belonging to the dominant human colonic microbiota ('Ruminococcus bicirculans') reveals two chromosomes and a selective capacity to utilize plant glucans.</title>
        <authorList>
            <consortium name="NISC Comparative Sequencing Program"/>
            <person name="Wegmann U."/>
            <person name="Louis P."/>
            <person name="Goesmann A."/>
            <person name="Henrissat B."/>
            <person name="Duncan S.H."/>
            <person name="Flint H.J."/>
        </authorList>
    </citation>
    <scope>NUCLEOTIDE SEQUENCE</scope>
    <source>
        <strain evidence="1">NBRC 109915</strain>
    </source>
</reference>
<dbReference type="Pfam" id="PF22011">
    <property type="entry name" value="DUF6931"/>
    <property type="match status" value="1"/>
</dbReference>
<name>A0ABQ5VQC7_9RHOB</name>
<protein>
    <submittedName>
        <fullName evidence="1">Uncharacterized protein</fullName>
    </submittedName>
</protein>
<dbReference type="InterPro" id="IPR053855">
    <property type="entry name" value="DUF6931"/>
</dbReference>
<organism evidence="1 2">
    <name type="scientific">Sulfitobacter pacificus</name>
    <dbReference type="NCBI Taxonomy" id="1499314"/>
    <lineage>
        <taxon>Bacteria</taxon>
        <taxon>Pseudomonadati</taxon>
        <taxon>Pseudomonadota</taxon>
        <taxon>Alphaproteobacteria</taxon>
        <taxon>Rhodobacterales</taxon>
        <taxon>Roseobacteraceae</taxon>
        <taxon>Sulfitobacter</taxon>
    </lineage>
</organism>
<keyword evidence="2" id="KW-1185">Reference proteome</keyword>
<gene>
    <name evidence="1" type="ORF">GCM10007927_42210</name>
</gene>